<dbReference type="EMBL" id="JRTT01000024">
    <property type="protein sequence ID" value="KHD75778.1"/>
    <property type="molecule type" value="Genomic_DNA"/>
</dbReference>
<evidence type="ECO:0000256" key="2">
    <source>
        <dbReference type="ARBA" id="ARBA00023008"/>
    </source>
</evidence>
<dbReference type="Proteomes" id="UP000054537">
    <property type="component" value="Unassembled WGS sequence"/>
</dbReference>
<comment type="caution">
    <text evidence="3">The sequence shown here is derived from an EMBL/GenBank/DDBJ whole genome shotgun (WGS) entry which is preliminary data.</text>
</comment>
<keyword evidence="2" id="KW-0186">Copper</keyword>
<dbReference type="GO" id="GO:0003677">
    <property type="term" value="F:DNA binding"/>
    <property type="evidence" value="ECO:0007669"/>
    <property type="project" value="InterPro"/>
</dbReference>
<reference evidence="3 4" key="1">
    <citation type="submission" date="2014-10" db="EMBL/GenBank/DDBJ databases">
        <title>Draft genome sequence of Actinoplanes utahensis NRRL 12052.</title>
        <authorList>
            <person name="Velasco-Bucheli B."/>
            <person name="del Cerro C."/>
            <person name="Hormigo D."/>
            <person name="Garcia J.L."/>
            <person name="Acebal C."/>
            <person name="Arroyo M."/>
            <person name="de la Mata I."/>
        </authorList>
    </citation>
    <scope>NUCLEOTIDE SEQUENCE [LARGE SCALE GENOMIC DNA]</scope>
    <source>
        <strain evidence="3 4">NRRL 12052</strain>
    </source>
</reference>
<dbReference type="OrthoDB" id="9809524at2"/>
<evidence type="ECO:0000313" key="4">
    <source>
        <dbReference type="Proteomes" id="UP000054537"/>
    </source>
</evidence>
<dbReference type="InterPro" id="IPR038390">
    <property type="entry name" value="Metal_Tscrpt_repr_sf"/>
</dbReference>
<accession>A0A0A6UL54</accession>
<dbReference type="PANTHER" id="PTHR33677:SF5">
    <property type="entry name" value="TRANSCRIPTIONAL REPRESSOR FRMR"/>
    <property type="match status" value="1"/>
</dbReference>
<protein>
    <recommendedName>
        <fullName evidence="5">Cytoplasmic protein</fullName>
    </recommendedName>
</protein>
<keyword evidence="4" id="KW-1185">Reference proteome</keyword>
<dbReference type="AlphaFoldDB" id="A0A0A6UL54"/>
<dbReference type="RefSeq" id="WP_043526820.1">
    <property type="nucleotide sequence ID" value="NZ_BAABKU010000030.1"/>
</dbReference>
<name>A0A0A6UL54_ACTUT</name>
<dbReference type="InterPro" id="IPR003735">
    <property type="entry name" value="Metal_Tscrpt_repr"/>
</dbReference>
<proteinExistence type="inferred from homology"/>
<organism evidence="3 4">
    <name type="scientific">Actinoplanes utahensis</name>
    <dbReference type="NCBI Taxonomy" id="1869"/>
    <lineage>
        <taxon>Bacteria</taxon>
        <taxon>Bacillati</taxon>
        <taxon>Actinomycetota</taxon>
        <taxon>Actinomycetes</taxon>
        <taxon>Micromonosporales</taxon>
        <taxon>Micromonosporaceae</taxon>
        <taxon>Actinoplanes</taxon>
    </lineage>
</organism>
<dbReference type="STRING" id="1869.MB27_21050"/>
<gene>
    <name evidence="3" type="ORF">MB27_21050</name>
</gene>
<dbReference type="GO" id="GO:0045892">
    <property type="term" value="P:negative regulation of DNA-templated transcription"/>
    <property type="evidence" value="ECO:0007669"/>
    <property type="project" value="UniProtKB-ARBA"/>
</dbReference>
<evidence type="ECO:0000313" key="3">
    <source>
        <dbReference type="EMBL" id="KHD75778.1"/>
    </source>
</evidence>
<dbReference type="eggNOG" id="COG1937">
    <property type="taxonomic scope" value="Bacteria"/>
</dbReference>
<sequence length="89" mass="9798">MEMSPVLLKDALTRLKRAQGQLGAVIAMIENGEDCKRVLTQLSAVSSAVDRAGFKIIATGMRECQTARQRGEEPPMSEEELEKLFMSLS</sequence>
<dbReference type="GO" id="GO:0046872">
    <property type="term" value="F:metal ion binding"/>
    <property type="evidence" value="ECO:0007669"/>
    <property type="project" value="InterPro"/>
</dbReference>
<comment type="similarity">
    <text evidence="1">Belongs to the CsoR family.</text>
</comment>
<evidence type="ECO:0008006" key="5">
    <source>
        <dbReference type="Google" id="ProtNLM"/>
    </source>
</evidence>
<dbReference type="CDD" id="cd10148">
    <property type="entry name" value="CsoR-like_DUF156"/>
    <property type="match status" value="1"/>
</dbReference>
<evidence type="ECO:0000256" key="1">
    <source>
        <dbReference type="ARBA" id="ARBA00005428"/>
    </source>
</evidence>
<dbReference type="Pfam" id="PF02583">
    <property type="entry name" value="Trns_repr_metal"/>
    <property type="match status" value="1"/>
</dbReference>
<dbReference type="PANTHER" id="PTHR33677">
    <property type="entry name" value="TRANSCRIPTIONAL REPRESSOR FRMR-RELATED"/>
    <property type="match status" value="1"/>
</dbReference>
<dbReference type="Gene3D" id="1.20.58.1000">
    <property type="entry name" value="Metal-sensitive repressor, helix protomer"/>
    <property type="match status" value="1"/>
</dbReference>